<keyword evidence="4" id="KW-0249">Electron transport</keyword>
<dbReference type="Gene3D" id="2.20.28.10">
    <property type="match status" value="1"/>
</dbReference>
<dbReference type="CDD" id="cd01041">
    <property type="entry name" value="Rubrerythrin"/>
    <property type="match status" value="1"/>
</dbReference>
<proteinExistence type="predicted"/>
<feature type="domain" description="Ferritin-like diiron" evidence="6">
    <location>
        <begin position="2"/>
        <end position="133"/>
    </location>
</feature>
<name>A0A9D1MVJ4_9FIRM</name>
<dbReference type="SUPFAM" id="SSF47240">
    <property type="entry name" value="Ferritin-like"/>
    <property type="match status" value="1"/>
</dbReference>
<dbReference type="SUPFAM" id="SSF57802">
    <property type="entry name" value="Rubredoxin-like"/>
    <property type="match status" value="1"/>
</dbReference>
<evidence type="ECO:0000313" key="8">
    <source>
        <dbReference type="Proteomes" id="UP000824125"/>
    </source>
</evidence>
<dbReference type="PROSITE" id="PS50905">
    <property type="entry name" value="FERRITIN_LIKE"/>
    <property type="match status" value="1"/>
</dbReference>
<dbReference type="PANTHER" id="PTHR43865:SF1">
    <property type="entry name" value="RUBRERYTHRIN-RELATED"/>
    <property type="match status" value="1"/>
</dbReference>
<dbReference type="Proteomes" id="UP000824125">
    <property type="component" value="Unassembled WGS sequence"/>
</dbReference>
<organism evidence="7 8">
    <name type="scientific">Candidatus Scybalenecus merdavium</name>
    <dbReference type="NCBI Taxonomy" id="2840939"/>
    <lineage>
        <taxon>Bacteria</taxon>
        <taxon>Bacillati</taxon>
        <taxon>Bacillota</taxon>
        <taxon>Clostridia</taxon>
        <taxon>Eubacteriales</taxon>
        <taxon>Oscillospiraceae</taxon>
        <taxon>Oscillospiraceae incertae sedis</taxon>
        <taxon>Candidatus Scybalenecus</taxon>
    </lineage>
</organism>
<dbReference type="Pfam" id="PF02915">
    <property type="entry name" value="Rubrerythrin"/>
    <property type="match status" value="1"/>
</dbReference>
<dbReference type="EMBL" id="DVNM01000035">
    <property type="protein sequence ID" value="HIU69586.1"/>
    <property type="molecule type" value="Genomic_DNA"/>
</dbReference>
<dbReference type="InterPro" id="IPR048574">
    <property type="entry name" value="RUBY_RBDX"/>
</dbReference>
<dbReference type="NCBIfam" id="NF045767">
    <property type="entry name" value="RuberyRbr"/>
    <property type="match status" value="1"/>
</dbReference>
<evidence type="ECO:0000256" key="3">
    <source>
        <dbReference type="ARBA" id="ARBA00022723"/>
    </source>
</evidence>
<comment type="cofactor">
    <cofactor evidence="1">
        <name>Fe(3+)</name>
        <dbReference type="ChEBI" id="CHEBI:29034"/>
    </cofactor>
</comment>
<dbReference type="InterPro" id="IPR012347">
    <property type="entry name" value="Ferritin-like"/>
</dbReference>
<evidence type="ECO:0000313" key="7">
    <source>
        <dbReference type="EMBL" id="HIU69586.1"/>
    </source>
</evidence>
<keyword evidence="3" id="KW-0479">Metal-binding</keyword>
<evidence type="ECO:0000256" key="1">
    <source>
        <dbReference type="ARBA" id="ARBA00001965"/>
    </source>
</evidence>
<sequence length="178" mass="20170">MELQGSKTQANLMAAFAGESQARNKYTYFAAKARQDGYEQIGELFERTADNEKAHAEIWFKLLDGGIGETKDNLSTAAEGEHYEWSDMYPAFAETARQEGFDDIAARFEMVAKIEKEHEERFKKLLQNVNDSLVFSKDGEAVWICRNCGHVVVGKQAPLVCPVCSYAQSYFELRAENY</sequence>
<dbReference type="InterPro" id="IPR003251">
    <property type="entry name" value="Rr_diiron-bd_dom"/>
</dbReference>
<reference evidence="7" key="1">
    <citation type="submission" date="2020-10" db="EMBL/GenBank/DDBJ databases">
        <authorList>
            <person name="Gilroy R."/>
        </authorList>
    </citation>
    <scope>NUCLEOTIDE SEQUENCE</scope>
    <source>
        <strain evidence="7">CHK176-6737</strain>
    </source>
</reference>
<dbReference type="InterPro" id="IPR009078">
    <property type="entry name" value="Ferritin-like_SF"/>
</dbReference>
<keyword evidence="2" id="KW-0813">Transport</keyword>
<dbReference type="InterPro" id="IPR009040">
    <property type="entry name" value="Ferritin-like_diiron"/>
</dbReference>
<keyword evidence="5" id="KW-0408">Iron</keyword>
<reference evidence="7" key="2">
    <citation type="journal article" date="2021" name="PeerJ">
        <title>Extensive microbial diversity within the chicken gut microbiome revealed by metagenomics and culture.</title>
        <authorList>
            <person name="Gilroy R."/>
            <person name="Ravi A."/>
            <person name="Getino M."/>
            <person name="Pursley I."/>
            <person name="Horton D.L."/>
            <person name="Alikhan N.F."/>
            <person name="Baker D."/>
            <person name="Gharbi K."/>
            <person name="Hall N."/>
            <person name="Watson M."/>
            <person name="Adriaenssens E.M."/>
            <person name="Foster-Nyarko E."/>
            <person name="Jarju S."/>
            <person name="Secka A."/>
            <person name="Antonio M."/>
            <person name="Oren A."/>
            <person name="Chaudhuri R.R."/>
            <person name="La Ragione R."/>
            <person name="Hildebrand F."/>
            <person name="Pallen M.J."/>
        </authorList>
    </citation>
    <scope>NUCLEOTIDE SEQUENCE</scope>
    <source>
        <strain evidence="7">CHK176-6737</strain>
    </source>
</reference>
<comment type="caution">
    <text evidence="7">The sequence shown here is derived from an EMBL/GenBank/DDBJ whole genome shotgun (WGS) entry which is preliminary data.</text>
</comment>
<evidence type="ECO:0000259" key="6">
    <source>
        <dbReference type="PROSITE" id="PS50905"/>
    </source>
</evidence>
<protein>
    <submittedName>
        <fullName evidence="7">Rubrerythrin family protein</fullName>
    </submittedName>
</protein>
<dbReference type="GO" id="GO:0016491">
    <property type="term" value="F:oxidoreductase activity"/>
    <property type="evidence" value="ECO:0007669"/>
    <property type="project" value="InterPro"/>
</dbReference>
<evidence type="ECO:0000256" key="4">
    <source>
        <dbReference type="ARBA" id="ARBA00022982"/>
    </source>
</evidence>
<dbReference type="AlphaFoldDB" id="A0A9D1MVJ4"/>
<dbReference type="Pfam" id="PF21349">
    <property type="entry name" value="RUBY_RBDX"/>
    <property type="match status" value="1"/>
</dbReference>
<accession>A0A9D1MVJ4</accession>
<evidence type="ECO:0000256" key="5">
    <source>
        <dbReference type="ARBA" id="ARBA00023004"/>
    </source>
</evidence>
<dbReference type="PANTHER" id="PTHR43865">
    <property type="entry name" value="RUBRERYTHRIN-RELATED"/>
    <property type="match status" value="1"/>
</dbReference>
<dbReference type="Gene3D" id="1.20.1260.10">
    <property type="match status" value="1"/>
</dbReference>
<dbReference type="GO" id="GO:0046872">
    <property type="term" value="F:metal ion binding"/>
    <property type="evidence" value="ECO:0007669"/>
    <property type="project" value="UniProtKB-KW"/>
</dbReference>
<gene>
    <name evidence="7" type="ORF">IAD23_06480</name>
</gene>
<dbReference type="CDD" id="cd00729">
    <property type="entry name" value="rubredoxin_SM"/>
    <property type="match status" value="1"/>
</dbReference>
<dbReference type="InterPro" id="IPR052364">
    <property type="entry name" value="Rubrerythrin"/>
</dbReference>
<evidence type="ECO:0000256" key="2">
    <source>
        <dbReference type="ARBA" id="ARBA00022448"/>
    </source>
</evidence>